<feature type="region of interest" description="Disordered" evidence="6">
    <location>
        <begin position="142"/>
        <end position="179"/>
    </location>
</feature>
<keyword evidence="8" id="KW-0418">Kinase</keyword>
<protein>
    <submittedName>
        <fullName evidence="8">1-phosphatidylinositol-3-phosphate 5-kinase FAB1B</fullName>
        <ecNumber evidence="8">2.7.1.150</ecNumber>
    </submittedName>
</protein>
<evidence type="ECO:0000313" key="9">
    <source>
        <dbReference type="Proteomes" id="UP000236161"/>
    </source>
</evidence>
<dbReference type="SUPFAM" id="SSF48452">
    <property type="entry name" value="TPR-like"/>
    <property type="match status" value="1"/>
</dbReference>
<evidence type="ECO:0000256" key="5">
    <source>
        <dbReference type="SAM" id="Coils"/>
    </source>
</evidence>
<dbReference type="SUPFAM" id="SSF57903">
    <property type="entry name" value="FYVE/PHD zinc finger"/>
    <property type="match status" value="1"/>
</dbReference>
<dbReference type="Proteomes" id="UP000236161">
    <property type="component" value="Unassembled WGS sequence"/>
</dbReference>
<feature type="coiled-coil region" evidence="5">
    <location>
        <begin position="663"/>
        <end position="709"/>
    </location>
</feature>
<dbReference type="Gene3D" id="3.30.40.10">
    <property type="entry name" value="Zinc/RING finger domain, C3HC4 (zinc finger)"/>
    <property type="match status" value="1"/>
</dbReference>
<feature type="compositionally biased region" description="Basic and acidic residues" evidence="6">
    <location>
        <begin position="859"/>
        <end position="869"/>
    </location>
</feature>
<dbReference type="EC" id="2.7.1.150" evidence="8"/>
<feature type="region of interest" description="Disordered" evidence="6">
    <location>
        <begin position="492"/>
        <end position="515"/>
    </location>
</feature>
<feature type="domain" description="FYVE-type" evidence="7">
    <location>
        <begin position="19"/>
        <end position="78"/>
    </location>
</feature>
<feature type="region of interest" description="Disordered" evidence="6">
    <location>
        <begin position="764"/>
        <end position="799"/>
    </location>
</feature>
<dbReference type="InterPro" id="IPR019734">
    <property type="entry name" value="TPR_rpt"/>
</dbReference>
<dbReference type="InterPro" id="IPR011011">
    <property type="entry name" value="Znf_FYVE_PHD"/>
</dbReference>
<evidence type="ECO:0000256" key="6">
    <source>
        <dbReference type="SAM" id="MobiDB-lite"/>
    </source>
</evidence>
<feature type="compositionally biased region" description="Basic and acidic residues" evidence="6">
    <location>
        <begin position="767"/>
        <end position="776"/>
    </location>
</feature>
<evidence type="ECO:0000256" key="4">
    <source>
        <dbReference type="PROSITE-ProRule" id="PRU00091"/>
    </source>
</evidence>
<dbReference type="SMART" id="SM00064">
    <property type="entry name" value="FYVE"/>
    <property type="match status" value="1"/>
</dbReference>
<evidence type="ECO:0000256" key="1">
    <source>
        <dbReference type="ARBA" id="ARBA00022723"/>
    </source>
</evidence>
<dbReference type="EMBL" id="KZ452018">
    <property type="protein sequence ID" value="PKA50704.1"/>
    <property type="molecule type" value="Genomic_DNA"/>
</dbReference>
<organism evidence="8 9">
    <name type="scientific">Apostasia shenzhenica</name>
    <dbReference type="NCBI Taxonomy" id="1088818"/>
    <lineage>
        <taxon>Eukaryota</taxon>
        <taxon>Viridiplantae</taxon>
        <taxon>Streptophyta</taxon>
        <taxon>Embryophyta</taxon>
        <taxon>Tracheophyta</taxon>
        <taxon>Spermatophyta</taxon>
        <taxon>Magnoliopsida</taxon>
        <taxon>Liliopsida</taxon>
        <taxon>Asparagales</taxon>
        <taxon>Orchidaceae</taxon>
        <taxon>Apostasioideae</taxon>
        <taxon>Apostasia</taxon>
    </lineage>
</organism>
<proteinExistence type="predicted"/>
<evidence type="ECO:0000256" key="2">
    <source>
        <dbReference type="ARBA" id="ARBA00022771"/>
    </source>
</evidence>
<dbReference type="InterPro" id="IPR017455">
    <property type="entry name" value="Znf_FYVE-rel"/>
</dbReference>
<dbReference type="GO" id="GO:0000285">
    <property type="term" value="F:1-phosphatidylinositol-3-phosphate 5-kinase activity"/>
    <property type="evidence" value="ECO:0007669"/>
    <property type="project" value="UniProtKB-EC"/>
</dbReference>
<dbReference type="CDD" id="cd00065">
    <property type="entry name" value="FYVE_like_SF"/>
    <property type="match status" value="1"/>
</dbReference>
<feature type="region of interest" description="Disordered" evidence="6">
    <location>
        <begin position="859"/>
        <end position="890"/>
    </location>
</feature>
<feature type="compositionally biased region" description="Low complexity" evidence="6">
    <location>
        <begin position="229"/>
        <end position="239"/>
    </location>
</feature>
<keyword evidence="9" id="KW-1185">Reference proteome</keyword>
<dbReference type="OrthoDB" id="660555at2759"/>
<dbReference type="STRING" id="1088818.A0A2I0A584"/>
<feature type="coiled-coil region" evidence="5">
    <location>
        <begin position="918"/>
        <end position="945"/>
    </location>
</feature>
<keyword evidence="3" id="KW-0862">Zinc</keyword>
<keyword evidence="2 4" id="KW-0863">Zinc-finger</keyword>
<dbReference type="InterPro" id="IPR011990">
    <property type="entry name" value="TPR-like_helical_dom_sf"/>
</dbReference>
<feature type="region of interest" description="Disordered" evidence="6">
    <location>
        <begin position="225"/>
        <end position="263"/>
    </location>
</feature>
<evidence type="ECO:0000256" key="3">
    <source>
        <dbReference type="ARBA" id="ARBA00022833"/>
    </source>
</evidence>
<dbReference type="GO" id="GO:0008270">
    <property type="term" value="F:zinc ion binding"/>
    <property type="evidence" value="ECO:0007669"/>
    <property type="project" value="UniProtKB-KW"/>
</dbReference>
<reference evidence="8 9" key="1">
    <citation type="journal article" date="2017" name="Nature">
        <title>The Apostasia genome and the evolution of orchids.</title>
        <authorList>
            <person name="Zhang G.Q."/>
            <person name="Liu K.W."/>
            <person name="Li Z."/>
            <person name="Lohaus R."/>
            <person name="Hsiao Y.Y."/>
            <person name="Niu S.C."/>
            <person name="Wang J.Y."/>
            <person name="Lin Y.C."/>
            <person name="Xu Q."/>
            <person name="Chen L.J."/>
            <person name="Yoshida K."/>
            <person name="Fujiwara S."/>
            <person name="Wang Z.W."/>
            <person name="Zhang Y.Q."/>
            <person name="Mitsuda N."/>
            <person name="Wang M."/>
            <person name="Liu G.H."/>
            <person name="Pecoraro L."/>
            <person name="Huang H.X."/>
            <person name="Xiao X.J."/>
            <person name="Lin M."/>
            <person name="Wu X.Y."/>
            <person name="Wu W.L."/>
            <person name="Chen Y.Y."/>
            <person name="Chang S.B."/>
            <person name="Sakamoto S."/>
            <person name="Ohme-Takagi M."/>
            <person name="Yagi M."/>
            <person name="Zeng S.J."/>
            <person name="Shen C.Y."/>
            <person name="Yeh C.M."/>
            <person name="Luo Y.B."/>
            <person name="Tsai W.C."/>
            <person name="Van de Peer Y."/>
            <person name="Liu Z.J."/>
        </authorList>
    </citation>
    <scope>NUCLEOTIDE SEQUENCE [LARGE SCALE GENOMIC DNA]</scope>
    <source>
        <strain evidence="9">cv. Shenzhen</strain>
        <tissue evidence="8">Stem</tissue>
    </source>
</reference>
<dbReference type="PROSITE" id="PS50178">
    <property type="entry name" value="ZF_FYVE"/>
    <property type="match status" value="1"/>
</dbReference>
<feature type="coiled-coil region" evidence="5">
    <location>
        <begin position="329"/>
        <end position="359"/>
    </location>
</feature>
<keyword evidence="8" id="KW-0808">Transferase</keyword>
<dbReference type="PANTHER" id="PTHR47553">
    <property type="entry name" value="MYOSIN-11"/>
    <property type="match status" value="1"/>
</dbReference>
<feature type="region of interest" description="Disordered" evidence="6">
    <location>
        <begin position="625"/>
        <end position="657"/>
    </location>
</feature>
<dbReference type="InterPro" id="IPR000306">
    <property type="entry name" value="Znf_FYVE"/>
</dbReference>
<dbReference type="AlphaFoldDB" id="A0A2I0A584"/>
<sequence>MLEKIGLPAKPSMRGANWVIDASHCQGCSSQFSFINRKHHCRRCGGLFCNSCTQQRMVLRGQGDSPVRICDPCKKLEDAARFEQRYGHRNRAKGSSKQVSKNEDDILVEILGTDGKHSAPSRKESHAFSDVLNENNAAHASSSAVFHTSGGEGDKSSYFEGPNDPLIDTGSSSPEDLRRQAMEEKRRYKILKAEGKAEEALKAFKHGKELERQAGALEIAIRKNRRMASKVSNSSSRVSTGRMDDLDALSNKKKQTSKDKEQKDDLFTELRELGWSDSDLHDTDKKPAKVSLEHELSFLQVKTQKSEISRKKSGIDNSQVVAHKRKALLLKREGKLAEAKEELKQAKILEKQLEEQELLGEASGSEDELSTLIHDMDDDNQETLLLGNNLDAGINFESLLGSADDLPTDVNFEVTDDDMNDPELSAALKSFGWSEEGEVCEADHASNLLDPDALRGEVLNLKKAALSQKRAGNVPEAMALLNKAKLLEQELETMQSETQKSGPECTQKRADHKIPASKSKMTIQKELLVLKKKALALRREGRVEEADEELKKGMVLEKHLEEIENDSKKHSGNSVQKSMERSHVQVGHTGGSLVLGEEDAETDVTEQDMHDPLFLSVLKNLGWNDDDESDHPNMKNKASIPSSNESGPDGLPSEIPWKLKRSKADIQRELLAIKRKALALRRQGKTDEAEEELERAKNLEKQMAELESRSSGPVMQNYSHDDEDTFSKKLGAEEVRRPISLSMETNKINFEKSHEILPGVLESGAESSKDQYEVPEKSLSVDPQPGQESNIGGNNNARNDVVSDEQASLNIIRTEASRVSVQQDQILAHKRNALALKREGKLTEAKEELRKAKLLEKSFSDEESGRNEKATSVSTSESSSVAHESKRFDIHKPISGRDRFKMQQESLTHKRNALKLRREGKIAEAEAEFEKAKELENQLEVHNAQGSNSNAIDAGVVVEDLLDPQLMSALKSIGWDDKDLISNPLKHEAKSAAENIMKDANRSRLSRTNLEEQIKSEKLRALNLKRAGNQDEALEALRSVKKLEKKLLS</sequence>
<feature type="compositionally biased region" description="Polar residues" evidence="6">
    <location>
        <begin position="786"/>
        <end position="798"/>
    </location>
</feature>
<gene>
    <name evidence="8" type="primary">FAB1B</name>
    <name evidence="8" type="ORF">AXF42_Ash017583</name>
</gene>
<dbReference type="SMART" id="SM00028">
    <property type="entry name" value="TPR"/>
    <property type="match status" value="6"/>
</dbReference>
<accession>A0A2I0A584</accession>
<keyword evidence="5" id="KW-0175">Coiled coil</keyword>
<evidence type="ECO:0000313" key="8">
    <source>
        <dbReference type="EMBL" id="PKA50704.1"/>
    </source>
</evidence>
<dbReference type="Pfam" id="PF01363">
    <property type="entry name" value="FYVE"/>
    <property type="match status" value="1"/>
</dbReference>
<dbReference type="InterPro" id="IPR013083">
    <property type="entry name" value="Znf_RING/FYVE/PHD"/>
</dbReference>
<dbReference type="PANTHER" id="PTHR47553:SF1">
    <property type="entry name" value="RING_FYVE_PHD ZINC FINGER SUPERFAMILY PROTEIN"/>
    <property type="match status" value="1"/>
</dbReference>
<keyword evidence="1" id="KW-0479">Metal-binding</keyword>
<feature type="compositionally biased region" description="Low complexity" evidence="6">
    <location>
        <begin position="870"/>
        <end position="882"/>
    </location>
</feature>
<name>A0A2I0A584_9ASPA</name>
<evidence type="ECO:0000259" key="7">
    <source>
        <dbReference type="PROSITE" id="PS50178"/>
    </source>
</evidence>
<feature type="compositionally biased region" description="Polar residues" evidence="6">
    <location>
        <begin position="492"/>
        <end position="501"/>
    </location>
</feature>